<evidence type="ECO:0000313" key="2">
    <source>
        <dbReference type="EMBL" id="PMD18472.1"/>
    </source>
</evidence>
<dbReference type="AlphaFoldDB" id="A0A2J6PWR2"/>
<name>A0A2J6PWR2_9HELO</name>
<organism evidence="2 3">
    <name type="scientific">Hyaloscypha hepaticicola</name>
    <dbReference type="NCBI Taxonomy" id="2082293"/>
    <lineage>
        <taxon>Eukaryota</taxon>
        <taxon>Fungi</taxon>
        <taxon>Dikarya</taxon>
        <taxon>Ascomycota</taxon>
        <taxon>Pezizomycotina</taxon>
        <taxon>Leotiomycetes</taxon>
        <taxon>Helotiales</taxon>
        <taxon>Hyaloscyphaceae</taxon>
        <taxon>Hyaloscypha</taxon>
    </lineage>
</organism>
<sequence>MPSQTSSPNPALGHQTHGIQDIDLAQVVSWVNADIDVGYQATVHANDLISSSINNFQRSGHKETSHHHLDTAHPESNGQIAQSKTINSVRSTKTPNTFRFTTNSPSDCQTGASQLEAWLEEFQRHENIAYQAGQS</sequence>
<evidence type="ECO:0000256" key="1">
    <source>
        <dbReference type="SAM" id="MobiDB-lite"/>
    </source>
</evidence>
<dbReference type="Proteomes" id="UP000235672">
    <property type="component" value="Unassembled WGS sequence"/>
</dbReference>
<feature type="compositionally biased region" description="Polar residues" evidence="1">
    <location>
        <begin position="74"/>
        <end position="106"/>
    </location>
</feature>
<gene>
    <name evidence="2" type="ORF">NA56DRAFT_647913</name>
</gene>
<reference evidence="2 3" key="1">
    <citation type="submission" date="2016-05" db="EMBL/GenBank/DDBJ databases">
        <title>A degradative enzymes factory behind the ericoid mycorrhizal symbiosis.</title>
        <authorList>
            <consortium name="DOE Joint Genome Institute"/>
            <person name="Martino E."/>
            <person name="Morin E."/>
            <person name="Grelet G."/>
            <person name="Kuo A."/>
            <person name="Kohler A."/>
            <person name="Daghino S."/>
            <person name="Barry K."/>
            <person name="Choi C."/>
            <person name="Cichocki N."/>
            <person name="Clum A."/>
            <person name="Copeland A."/>
            <person name="Hainaut M."/>
            <person name="Haridas S."/>
            <person name="Labutti K."/>
            <person name="Lindquist E."/>
            <person name="Lipzen A."/>
            <person name="Khouja H.-R."/>
            <person name="Murat C."/>
            <person name="Ohm R."/>
            <person name="Olson A."/>
            <person name="Spatafora J."/>
            <person name="Veneault-Fourrey C."/>
            <person name="Henrissat B."/>
            <person name="Grigoriev I."/>
            <person name="Martin F."/>
            <person name="Perotto S."/>
        </authorList>
    </citation>
    <scope>NUCLEOTIDE SEQUENCE [LARGE SCALE GENOMIC DNA]</scope>
    <source>
        <strain evidence="2 3">UAMH 7357</strain>
    </source>
</reference>
<keyword evidence="3" id="KW-1185">Reference proteome</keyword>
<protein>
    <submittedName>
        <fullName evidence="2">Uncharacterized protein</fullName>
    </submittedName>
</protein>
<evidence type="ECO:0000313" key="3">
    <source>
        <dbReference type="Proteomes" id="UP000235672"/>
    </source>
</evidence>
<dbReference type="EMBL" id="KZ613494">
    <property type="protein sequence ID" value="PMD18472.1"/>
    <property type="molecule type" value="Genomic_DNA"/>
</dbReference>
<accession>A0A2J6PWR2</accession>
<feature type="region of interest" description="Disordered" evidence="1">
    <location>
        <begin position="57"/>
        <end position="106"/>
    </location>
</feature>
<proteinExistence type="predicted"/>
<feature type="compositionally biased region" description="Basic and acidic residues" evidence="1">
    <location>
        <begin position="60"/>
        <end position="73"/>
    </location>
</feature>